<dbReference type="FunFam" id="3.90.480.20:FF:000001">
    <property type="entry name" value="Nitrite reductase [NAD(P)H] large subunit"/>
    <property type="match status" value="1"/>
</dbReference>
<evidence type="ECO:0000256" key="11">
    <source>
        <dbReference type="ARBA" id="ARBA00022827"/>
    </source>
</evidence>
<dbReference type="Gene3D" id="1.10.10.1100">
    <property type="entry name" value="BFD-like [2Fe-2S]-binding domain"/>
    <property type="match status" value="1"/>
</dbReference>
<dbReference type="PANTHER" id="PTHR43809">
    <property type="entry name" value="NITRITE REDUCTASE (NADH) LARGE SUBUNIT"/>
    <property type="match status" value="1"/>
</dbReference>
<comment type="cofactor">
    <cofactor evidence="2">
        <name>[4Fe-4S] cluster</name>
        <dbReference type="ChEBI" id="CHEBI:49883"/>
    </cofactor>
</comment>
<dbReference type="PRINTS" id="PR00397">
    <property type="entry name" value="SIROHAEM"/>
</dbReference>
<keyword evidence="7" id="KW-0349">Heme</keyword>
<dbReference type="EMBL" id="DAAMOU010000048">
    <property type="protein sequence ID" value="HAC7555254.1"/>
    <property type="molecule type" value="Genomic_DNA"/>
</dbReference>
<evidence type="ECO:0000259" key="18">
    <source>
        <dbReference type="Pfam" id="PF03460"/>
    </source>
</evidence>
<dbReference type="NCBIfam" id="NF011565">
    <property type="entry name" value="PRK14989.1"/>
    <property type="match status" value="1"/>
</dbReference>
<organism evidence="21">
    <name type="scientific">Salmonella enterica</name>
    <name type="common">Salmonella choleraesuis</name>
    <dbReference type="NCBI Taxonomy" id="28901"/>
    <lineage>
        <taxon>Bacteria</taxon>
        <taxon>Pseudomonadati</taxon>
        <taxon>Pseudomonadota</taxon>
        <taxon>Gammaproteobacteria</taxon>
        <taxon>Enterobacterales</taxon>
        <taxon>Enterobacteriaceae</taxon>
        <taxon>Salmonella</taxon>
    </lineage>
</organism>
<dbReference type="GO" id="GO:0046872">
    <property type="term" value="F:metal ion binding"/>
    <property type="evidence" value="ECO:0007669"/>
    <property type="project" value="UniProtKB-KW"/>
</dbReference>
<evidence type="ECO:0000256" key="5">
    <source>
        <dbReference type="ARBA" id="ARBA00010429"/>
    </source>
</evidence>
<dbReference type="PROSITE" id="PS00365">
    <property type="entry name" value="NIR_SIR"/>
    <property type="match status" value="1"/>
</dbReference>
<evidence type="ECO:0000256" key="9">
    <source>
        <dbReference type="ARBA" id="ARBA00022714"/>
    </source>
</evidence>
<dbReference type="GO" id="GO:0051537">
    <property type="term" value="F:2 iron, 2 sulfur cluster binding"/>
    <property type="evidence" value="ECO:0007669"/>
    <property type="project" value="UniProtKB-KW"/>
</dbReference>
<dbReference type="Gene3D" id="3.90.480.20">
    <property type="match status" value="1"/>
</dbReference>
<evidence type="ECO:0000256" key="4">
    <source>
        <dbReference type="ARBA" id="ARBA00005096"/>
    </source>
</evidence>
<dbReference type="InterPro" id="IPR016156">
    <property type="entry name" value="FAD/NAD-linked_Rdtase_dimer_sf"/>
</dbReference>
<accession>A0A703LD95</accession>
<feature type="non-terminal residue" evidence="21">
    <location>
        <position position="1"/>
    </location>
</feature>
<evidence type="ECO:0000256" key="7">
    <source>
        <dbReference type="ARBA" id="ARBA00022617"/>
    </source>
</evidence>
<keyword evidence="6" id="KW-0004">4Fe-4S</keyword>
<dbReference type="GO" id="GO:0098809">
    <property type="term" value="F:nitrite reductase activity"/>
    <property type="evidence" value="ECO:0007669"/>
    <property type="project" value="InterPro"/>
</dbReference>
<evidence type="ECO:0000256" key="3">
    <source>
        <dbReference type="ARBA" id="ARBA00001974"/>
    </source>
</evidence>
<dbReference type="InterPro" id="IPR006066">
    <property type="entry name" value="NO2/SO3_Rdtase_FeS/sirohaem_BS"/>
</dbReference>
<dbReference type="PANTHER" id="PTHR43809:SF1">
    <property type="entry name" value="NITRITE REDUCTASE (NADH) LARGE SUBUNIT"/>
    <property type="match status" value="1"/>
</dbReference>
<dbReference type="InterPro" id="IPR036136">
    <property type="entry name" value="Nit/Sulf_reduc_fer-like_dom_sf"/>
</dbReference>
<dbReference type="Pfam" id="PF03460">
    <property type="entry name" value="NIR_SIR_ferr"/>
    <property type="match status" value="1"/>
</dbReference>
<reference evidence="21" key="2">
    <citation type="submission" date="2018-08" db="EMBL/GenBank/DDBJ databases">
        <authorList>
            <consortium name="NCBI Pathogen Detection Project"/>
        </authorList>
    </citation>
    <scope>NUCLEOTIDE SEQUENCE</scope>
    <source>
        <strain evidence="21">SL1_85</strain>
    </source>
</reference>
<dbReference type="UniPathway" id="UPA00653"/>
<comment type="cofactor">
    <cofactor evidence="3">
        <name>FAD</name>
        <dbReference type="ChEBI" id="CHEBI:57692"/>
    </cofactor>
</comment>
<proteinExistence type="inferred from homology"/>
<name>A0A703LD95_SALER</name>
<dbReference type="InterPro" id="IPR006067">
    <property type="entry name" value="NO2/SO3_Rdtase_4Fe4S_dom"/>
</dbReference>
<dbReference type="InterPro" id="IPR012744">
    <property type="entry name" value="Nitri_red_NirB"/>
</dbReference>
<dbReference type="SUPFAM" id="SSF55124">
    <property type="entry name" value="Nitrite/Sulfite reductase N-terminal domain-like"/>
    <property type="match status" value="1"/>
</dbReference>
<dbReference type="GO" id="GO:0050661">
    <property type="term" value="F:NADP binding"/>
    <property type="evidence" value="ECO:0007669"/>
    <property type="project" value="InterPro"/>
</dbReference>
<dbReference type="GO" id="GO:0042128">
    <property type="term" value="P:nitrate assimilation"/>
    <property type="evidence" value="ECO:0007669"/>
    <property type="project" value="UniProtKB-UniPathway"/>
</dbReference>
<comment type="similarity">
    <text evidence="5">Belongs to the nitrite and sulfite reductase 4Fe-4S domain family.</text>
</comment>
<keyword evidence="14" id="KW-0411">Iron-sulfur</keyword>
<keyword evidence="15" id="KW-0534">Nitrate assimilation</keyword>
<dbReference type="Gene3D" id="3.30.413.10">
    <property type="entry name" value="Sulfite Reductase Hemoprotein, domain 1"/>
    <property type="match status" value="1"/>
</dbReference>
<dbReference type="GO" id="GO:0050660">
    <property type="term" value="F:flavin adenine dinucleotide binding"/>
    <property type="evidence" value="ECO:0007669"/>
    <property type="project" value="InterPro"/>
</dbReference>
<dbReference type="InterPro" id="IPR052034">
    <property type="entry name" value="NasD-like"/>
</dbReference>
<evidence type="ECO:0000256" key="2">
    <source>
        <dbReference type="ARBA" id="ARBA00001966"/>
    </source>
</evidence>
<evidence type="ECO:0000256" key="16">
    <source>
        <dbReference type="ARBA" id="ARBA00034078"/>
    </source>
</evidence>
<comment type="cofactor">
    <cofactor evidence="16">
        <name>[2Fe-2S] cluster</name>
        <dbReference type="ChEBI" id="CHEBI:190135"/>
    </cofactor>
</comment>
<keyword evidence="12" id="KW-0560">Oxidoreductase</keyword>
<keyword evidence="13" id="KW-0408">Iron</keyword>
<dbReference type="InterPro" id="IPR007419">
    <property type="entry name" value="BFD-like_2Fe2S-bd_dom"/>
</dbReference>
<dbReference type="FunFam" id="1.10.10.1100:FF:000002">
    <property type="entry name" value="Nitrite reductase large subunit"/>
    <property type="match status" value="1"/>
</dbReference>
<evidence type="ECO:0000256" key="15">
    <source>
        <dbReference type="ARBA" id="ARBA00023063"/>
    </source>
</evidence>
<dbReference type="NCBIfam" id="TIGR02374">
    <property type="entry name" value="nitri_red_nirB"/>
    <property type="match status" value="1"/>
</dbReference>
<evidence type="ECO:0000256" key="8">
    <source>
        <dbReference type="ARBA" id="ARBA00022630"/>
    </source>
</evidence>
<keyword evidence="8" id="KW-0285">Flavoprotein</keyword>
<dbReference type="Pfam" id="PF04324">
    <property type="entry name" value="Fer2_BFD"/>
    <property type="match status" value="1"/>
</dbReference>
<evidence type="ECO:0000259" key="19">
    <source>
        <dbReference type="Pfam" id="PF04324"/>
    </source>
</evidence>
<dbReference type="FunFam" id="3.30.390.30:FF:000006">
    <property type="entry name" value="Nitrite reductase large subunit"/>
    <property type="match status" value="1"/>
</dbReference>
<evidence type="ECO:0000256" key="10">
    <source>
        <dbReference type="ARBA" id="ARBA00022723"/>
    </source>
</evidence>
<dbReference type="SUPFAM" id="SSF56014">
    <property type="entry name" value="Nitrite and sulphite reductase 4Fe-4S domain-like"/>
    <property type="match status" value="1"/>
</dbReference>
<dbReference type="GO" id="GO:0020037">
    <property type="term" value="F:heme binding"/>
    <property type="evidence" value="ECO:0007669"/>
    <property type="project" value="InterPro"/>
</dbReference>
<dbReference type="CDD" id="cd19944">
    <property type="entry name" value="NirB_Fer2_BFD-like_2"/>
    <property type="match status" value="1"/>
</dbReference>
<dbReference type="Pfam" id="PF01077">
    <property type="entry name" value="NIR_SIR"/>
    <property type="match status" value="1"/>
</dbReference>
<dbReference type="CDD" id="cd19943">
    <property type="entry name" value="NirB_Fer2_BFD-like_1"/>
    <property type="match status" value="1"/>
</dbReference>
<dbReference type="InterPro" id="IPR005117">
    <property type="entry name" value="NiRdtase/SiRdtase_haem-b_fer"/>
</dbReference>
<evidence type="ECO:0000256" key="1">
    <source>
        <dbReference type="ARBA" id="ARBA00001929"/>
    </source>
</evidence>
<comment type="cofactor">
    <cofactor evidence="1">
        <name>siroheme</name>
        <dbReference type="ChEBI" id="CHEBI:60052"/>
    </cofactor>
</comment>
<gene>
    <name evidence="21" type="ORF">G0F05_23720</name>
</gene>
<dbReference type="InterPro" id="IPR041854">
    <property type="entry name" value="BFD-like_2Fe2S-bd_dom_sf"/>
</dbReference>
<evidence type="ECO:0000256" key="12">
    <source>
        <dbReference type="ARBA" id="ARBA00023002"/>
    </source>
</evidence>
<evidence type="ECO:0000259" key="17">
    <source>
        <dbReference type="Pfam" id="PF01077"/>
    </source>
</evidence>
<feature type="domain" description="Nitrite/sulphite reductase 4Fe-4S" evidence="17">
    <location>
        <begin position="315"/>
        <end position="450"/>
    </location>
</feature>
<feature type="domain" description="BFD-like [2Fe-2S]-binding" evidence="19">
    <location>
        <begin position="106"/>
        <end position="153"/>
    </location>
</feature>
<dbReference type="FunFam" id="3.30.413.10:FF:000007">
    <property type="entry name" value="Nitrite reductase [NAD(P)H] large subunit"/>
    <property type="match status" value="1"/>
</dbReference>
<evidence type="ECO:0000256" key="13">
    <source>
        <dbReference type="ARBA" id="ARBA00023004"/>
    </source>
</evidence>
<comment type="pathway">
    <text evidence="4">Nitrogen metabolism; nitrate reduction (assimilation).</text>
</comment>
<feature type="domain" description="NADH-rubredoxin oxidoreductase C-terminal" evidence="20">
    <location>
        <begin position="3"/>
        <end position="69"/>
    </location>
</feature>
<dbReference type="GO" id="GO:0051539">
    <property type="term" value="F:4 iron, 4 sulfur cluster binding"/>
    <property type="evidence" value="ECO:0007669"/>
    <property type="project" value="UniProtKB-KW"/>
</dbReference>
<dbReference type="Gene3D" id="3.30.390.30">
    <property type="match status" value="1"/>
</dbReference>
<sequence>LSAKLKLLGVDVGGIGDAHGRTPGARSYVYLDESKEVYKRLIVSEDNKTLLGAVLVGDTSDYGNLLQLVLNAIELPENPDSLILPSHAGSGKPAIGVDKLPDSAQICSCFDVTKGDLIAAINKGCHTVAALKAETKAGTGCGGCIPLVTQVLNAELAKQGIEVNNNLCEHFAYSRQELFHLIRVEGIKTFEELLAKHGKGYGCEVCKPTVGSLLASCWNEYILKPQHTPLQDTNDNFLANIQKDGTYSVIPRSAGGEITPEGLVAVGRIAREFNLYTKITGSQRIGLFGAQKDDLPEIWRQLIEAGFETGHAYAKALRMAKTCVGSTWCRYGVGDSVGFGVELENRYKGIRTPHKMKFGVSGCTRECAEAQGKDVGIIATEKGWNLYVCGNGGMKPRHADLLAADLDRDTLIKYLDRFMMFYIRTADKLTRTAPWLDNLEGGIEYLKSVIIDDKLGLNEHLEEEMARLRAAVVCEWTETVNTPSAQVRFKHFINSDKRDPNVQVVPEREQHRPATPYERIPVTLVEENA</sequence>
<dbReference type="InterPro" id="IPR041575">
    <property type="entry name" value="Rubredoxin_C"/>
</dbReference>
<dbReference type="InterPro" id="IPR045854">
    <property type="entry name" value="NO2/SO3_Rdtase_4Fe4S_sf"/>
</dbReference>
<keyword evidence="9" id="KW-0001">2Fe-2S</keyword>
<dbReference type="AlphaFoldDB" id="A0A703LD95"/>
<dbReference type="Pfam" id="PF18267">
    <property type="entry name" value="Rubredoxin_C"/>
    <property type="match status" value="1"/>
</dbReference>
<evidence type="ECO:0000256" key="14">
    <source>
        <dbReference type="ARBA" id="ARBA00023014"/>
    </source>
</evidence>
<protein>
    <submittedName>
        <fullName evidence="21">Nitrite reductase large subunit</fullName>
    </submittedName>
</protein>
<evidence type="ECO:0000259" key="20">
    <source>
        <dbReference type="Pfam" id="PF18267"/>
    </source>
</evidence>
<evidence type="ECO:0000256" key="6">
    <source>
        <dbReference type="ARBA" id="ARBA00022485"/>
    </source>
</evidence>
<keyword evidence="10" id="KW-0479">Metal-binding</keyword>
<dbReference type="GO" id="GO:0015980">
    <property type="term" value="P:energy derivation by oxidation of organic compounds"/>
    <property type="evidence" value="ECO:0007669"/>
    <property type="project" value="UniProtKB-ARBA"/>
</dbReference>
<evidence type="ECO:0000313" key="21">
    <source>
        <dbReference type="EMBL" id="HAC7555254.1"/>
    </source>
</evidence>
<comment type="caution">
    <text evidence="21">The sequence shown here is derived from an EMBL/GenBank/DDBJ whole genome shotgun (WGS) entry which is preliminary data.</text>
</comment>
<keyword evidence="11" id="KW-0274">FAD</keyword>
<feature type="domain" description="Nitrite/Sulfite reductase ferredoxin-like" evidence="18">
    <location>
        <begin position="242"/>
        <end position="304"/>
    </location>
</feature>
<reference evidence="21" key="1">
    <citation type="journal article" date="2018" name="Genome Biol.">
        <title>SKESA: strategic k-mer extension for scrupulous assemblies.</title>
        <authorList>
            <person name="Souvorov A."/>
            <person name="Agarwala R."/>
            <person name="Lipman D.J."/>
        </authorList>
    </citation>
    <scope>NUCLEOTIDE SEQUENCE</scope>
    <source>
        <strain evidence="21">SL1_85</strain>
    </source>
</reference>